<evidence type="ECO:0000259" key="2">
    <source>
        <dbReference type="PROSITE" id="PS51186"/>
    </source>
</evidence>
<gene>
    <name evidence="3" type="ORF">DV733_15395</name>
</gene>
<organism evidence="3 4">
    <name type="scientific">Halapricum salinum</name>
    <dbReference type="NCBI Taxonomy" id="1457250"/>
    <lineage>
        <taxon>Archaea</taxon>
        <taxon>Methanobacteriati</taxon>
        <taxon>Methanobacteriota</taxon>
        <taxon>Stenosarchaea group</taxon>
        <taxon>Halobacteria</taxon>
        <taxon>Halobacteriales</taxon>
        <taxon>Haloarculaceae</taxon>
        <taxon>Halapricum</taxon>
    </lineage>
</organism>
<evidence type="ECO:0000313" key="3">
    <source>
        <dbReference type="EMBL" id="QCC52531.1"/>
    </source>
</evidence>
<feature type="region of interest" description="Disordered" evidence="1">
    <location>
        <begin position="1"/>
        <end position="21"/>
    </location>
</feature>
<dbReference type="AlphaFoldDB" id="A0A4D6HG01"/>
<dbReference type="InterPro" id="IPR050276">
    <property type="entry name" value="MshD_Acetyltransferase"/>
</dbReference>
<sequence length="177" mass="19350">MSQNDDDPTSAPHFDRPPLTFTDYDDREIAIRAGFTPEALGDMYADFAPDSRAQGLPPMGERRIGEWLDVLEDGVNVVAFHENRADGDPVAVGHACLLDCGDGTSELTIFVHHDYQLAGIGSRLIRGLLGEGQARGVERVWLTVERSNHVAMNLYRSVGFETSSAAGIEHEMELPLG</sequence>
<dbReference type="SUPFAM" id="SSF55729">
    <property type="entry name" value="Acyl-CoA N-acyltransferases (Nat)"/>
    <property type="match status" value="1"/>
</dbReference>
<dbReference type="InterPro" id="IPR000182">
    <property type="entry name" value="GNAT_dom"/>
</dbReference>
<evidence type="ECO:0000256" key="1">
    <source>
        <dbReference type="SAM" id="MobiDB-lite"/>
    </source>
</evidence>
<dbReference type="Gene3D" id="3.40.630.30">
    <property type="match status" value="1"/>
</dbReference>
<proteinExistence type="predicted"/>
<dbReference type="PANTHER" id="PTHR43617">
    <property type="entry name" value="L-AMINO ACID N-ACETYLTRANSFERASE"/>
    <property type="match status" value="1"/>
</dbReference>
<dbReference type="RefSeq" id="WP_049992852.1">
    <property type="nucleotide sequence ID" value="NZ_CP031310.1"/>
</dbReference>
<dbReference type="STRING" id="1457250.GCA_000755225_01955"/>
<name>A0A4D6HG01_9EURY</name>
<dbReference type="Pfam" id="PF00583">
    <property type="entry name" value="Acetyltransf_1"/>
    <property type="match status" value="1"/>
</dbReference>
<dbReference type="PROSITE" id="PS51186">
    <property type="entry name" value="GNAT"/>
    <property type="match status" value="1"/>
</dbReference>
<accession>A0A4D6HG01</accession>
<dbReference type="GeneID" id="39849273"/>
<evidence type="ECO:0000313" key="4">
    <source>
        <dbReference type="Proteomes" id="UP000296706"/>
    </source>
</evidence>
<keyword evidence="4" id="KW-1185">Reference proteome</keyword>
<dbReference type="CDD" id="cd04301">
    <property type="entry name" value="NAT_SF"/>
    <property type="match status" value="1"/>
</dbReference>
<dbReference type="InterPro" id="IPR016181">
    <property type="entry name" value="Acyl_CoA_acyltransferase"/>
</dbReference>
<dbReference type="EMBL" id="CP031310">
    <property type="protein sequence ID" value="QCC52531.1"/>
    <property type="molecule type" value="Genomic_DNA"/>
</dbReference>
<feature type="domain" description="N-acetyltransferase" evidence="2">
    <location>
        <begin position="29"/>
        <end position="177"/>
    </location>
</feature>
<reference evidence="3 4" key="1">
    <citation type="journal article" date="2019" name="Nat. Commun.">
        <title>A new type of DNA phosphorothioation-based antiviral system in archaea.</title>
        <authorList>
            <person name="Xiong L."/>
            <person name="Liu S."/>
            <person name="Chen S."/>
            <person name="Xiao Y."/>
            <person name="Zhu B."/>
            <person name="Gao Y."/>
            <person name="Zhang Y."/>
            <person name="Chen B."/>
            <person name="Luo J."/>
            <person name="Deng Z."/>
            <person name="Chen X."/>
            <person name="Wang L."/>
            <person name="Chen S."/>
        </authorList>
    </citation>
    <scope>NUCLEOTIDE SEQUENCE [LARGE SCALE GENOMIC DNA]</scope>
    <source>
        <strain evidence="3 4">CBA1105</strain>
    </source>
</reference>
<dbReference type="Proteomes" id="UP000296706">
    <property type="component" value="Chromosome"/>
</dbReference>
<dbReference type="GO" id="GO:0008999">
    <property type="term" value="F:protein-N-terminal-alanine acetyltransferase activity"/>
    <property type="evidence" value="ECO:0007669"/>
    <property type="project" value="TreeGrafter"/>
</dbReference>
<dbReference type="PANTHER" id="PTHR43617:SF20">
    <property type="entry name" value="N-ALPHA-ACETYLTRANSFERASE RIMI"/>
    <property type="match status" value="1"/>
</dbReference>
<protein>
    <submittedName>
        <fullName evidence="3">GNAT family N-acetyltransferase</fullName>
    </submittedName>
</protein>
<keyword evidence="3" id="KW-0808">Transferase</keyword>
<dbReference type="KEGG" id="hsn:DV733_15395"/>
<dbReference type="OrthoDB" id="339006at2157"/>